<dbReference type="FunFam" id="3.30.50.10:FF:000007">
    <property type="entry name" value="Nitrogen regulatory AreA, N-terminal"/>
    <property type="match status" value="1"/>
</dbReference>
<dbReference type="Pfam" id="PF04144">
    <property type="entry name" value="SCAMP"/>
    <property type="match status" value="1"/>
</dbReference>
<evidence type="ECO:0000256" key="12">
    <source>
        <dbReference type="PROSITE-ProRule" id="PRU00094"/>
    </source>
</evidence>
<evidence type="ECO:0000256" key="13">
    <source>
        <dbReference type="SAM" id="MobiDB-lite"/>
    </source>
</evidence>
<comment type="caution">
    <text evidence="15">The sequence shown here is derived from an EMBL/GenBank/DDBJ whole genome shotgun (WGS) entry which is preliminary data.</text>
</comment>
<evidence type="ECO:0000313" key="15">
    <source>
        <dbReference type="EMBL" id="TPX50901.1"/>
    </source>
</evidence>
<evidence type="ECO:0000256" key="4">
    <source>
        <dbReference type="ARBA" id="ARBA00022723"/>
    </source>
</evidence>
<evidence type="ECO:0000259" key="14">
    <source>
        <dbReference type="PROSITE" id="PS50114"/>
    </source>
</evidence>
<dbReference type="GO" id="GO:0000122">
    <property type="term" value="P:negative regulation of transcription by RNA polymerase II"/>
    <property type="evidence" value="ECO:0007669"/>
    <property type="project" value="TreeGrafter"/>
</dbReference>
<comment type="subcellular location">
    <subcellularLocation>
        <location evidence="2">Membrane</location>
        <topology evidence="2">Multi-pass membrane protein</topology>
    </subcellularLocation>
    <subcellularLocation>
        <location evidence="1">Nucleus</location>
    </subcellularLocation>
</comment>
<keyword evidence="5 12" id="KW-0863">Zinc-finger</keyword>
<feature type="region of interest" description="Disordered" evidence="13">
    <location>
        <begin position="388"/>
        <end position="479"/>
    </location>
</feature>
<dbReference type="Pfam" id="PF08550">
    <property type="entry name" value="GATA_AreA"/>
    <property type="match status" value="1"/>
</dbReference>
<dbReference type="PANTHER" id="PTHR10071:SF281">
    <property type="entry name" value="BOX A-BINDING FACTOR-RELATED"/>
    <property type="match status" value="1"/>
</dbReference>
<dbReference type="CDD" id="cd00202">
    <property type="entry name" value="ZnF_GATA"/>
    <property type="match status" value="1"/>
</dbReference>
<dbReference type="Gene3D" id="3.30.50.10">
    <property type="entry name" value="Erythroid Transcription Factor GATA-1, subunit A"/>
    <property type="match status" value="1"/>
</dbReference>
<dbReference type="GO" id="GO:0045944">
    <property type="term" value="P:positive regulation of transcription by RNA polymerase II"/>
    <property type="evidence" value="ECO:0007669"/>
    <property type="project" value="TreeGrafter"/>
</dbReference>
<keyword evidence="11" id="KW-0539">Nucleus</keyword>
<organism evidence="15 16">
    <name type="scientific">Synchytrium endobioticum</name>
    <dbReference type="NCBI Taxonomy" id="286115"/>
    <lineage>
        <taxon>Eukaryota</taxon>
        <taxon>Fungi</taxon>
        <taxon>Fungi incertae sedis</taxon>
        <taxon>Chytridiomycota</taxon>
        <taxon>Chytridiomycota incertae sedis</taxon>
        <taxon>Chytridiomycetes</taxon>
        <taxon>Synchytriales</taxon>
        <taxon>Synchytriaceae</taxon>
        <taxon>Synchytrium</taxon>
    </lineage>
</organism>
<accession>A0A507DHM9</accession>
<feature type="region of interest" description="Disordered" evidence="13">
    <location>
        <begin position="520"/>
        <end position="603"/>
    </location>
</feature>
<dbReference type="GO" id="GO:0016020">
    <property type="term" value="C:membrane"/>
    <property type="evidence" value="ECO:0007669"/>
    <property type="project" value="UniProtKB-SubCell"/>
</dbReference>
<feature type="compositionally biased region" description="Low complexity" evidence="13">
    <location>
        <begin position="815"/>
        <end position="843"/>
    </location>
</feature>
<dbReference type="InterPro" id="IPR013860">
    <property type="entry name" value="AreA_GATA"/>
</dbReference>
<reference evidence="15 16" key="1">
    <citation type="journal article" date="2019" name="Sci. Rep.">
        <title>Comparative genomics of chytrid fungi reveal insights into the obligate biotrophic and pathogenic lifestyle of Synchytrium endobioticum.</title>
        <authorList>
            <person name="van de Vossenberg B.T.L.H."/>
            <person name="Warris S."/>
            <person name="Nguyen H.D.T."/>
            <person name="van Gent-Pelzer M.P.E."/>
            <person name="Joly D.L."/>
            <person name="van de Geest H.C."/>
            <person name="Bonants P.J.M."/>
            <person name="Smith D.S."/>
            <person name="Levesque C.A."/>
            <person name="van der Lee T.A.J."/>
        </authorList>
    </citation>
    <scope>NUCLEOTIDE SEQUENCE [LARGE SCALE GENOMIC DNA]</scope>
    <source>
        <strain evidence="15 16">LEV6574</strain>
    </source>
</reference>
<keyword evidence="4" id="KW-0479">Metal-binding</keyword>
<dbReference type="InterPro" id="IPR039355">
    <property type="entry name" value="Transcription_factor_GATA"/>
</dbReference>
<proteinExistence type="predicted"/>
<evidence type="ECO:0000256" key="3">
    <source>
        <dbReference type="ARBA" id="ARBA00022692"/>
    </source>
</evidence>
<dbReference type="Pfam" id="PF00320">
    <property type="entry name" value="GATA"/>
    <property type="match status" value="1"/>
</dbReference>
<dbReference type="AlphaFoldDB" id="A0A507DHM9"/>
<evidence type="ECO:0000256" key="2">
    <source>
        <dbReference type="ARBA" id="ARBA00004141"/>
    </source>
</evidence>
<dbReference type="PRINTS" id="PR00619">
    <property type="entry name" value="GATAZNFINGER"/>
</dbReference>
<keyword evidence="9" id="KW-0472">Membrane</keyword>
<feature type="region of interest" description="Disordered" evidence="13">
    <location>
        <begin position="813"/>
        <end position="843"/>
    </location>
</feature>
<dbReference type="GO" id="GO:0000978">
    <property type="term" value="F:RNA polymerase II cis-regulatory region sequence-specific DNA binding"/>
    <property type="evidence" value="ECO:0007669"/>
    <property type="project" value="TreeGrafter"/>
</dbReference>
<dbReference type="GO" id="GO:0008270">
    <property type="term" value="F:zinc ion binding"/>
    <property type="evidence" value="ECO:0007669"/>
    <property type="project" value="UniProtKB-KW"/>
</dbReference>
<feature type="domain" description="GATA-type" evidence="14">
    <location>
        <begin position="470"/>
        <end position="523"/>
    </location>
</feature>
<dbReference type="InterPro" id="IPR013088">
    <property type="entry name" value="Znf_NHR/GATA"/>
</dbReference>
<feature type="compositionally biased region" description="Low complexity" evidence="13">
    <location>
        <begin position="579"/>
        <end position="596"/>
    </location>
</feature>
<evidence type="ECO:0000256" key="7">
    <source>
        <dbReference type="ARBA" id="ARBA00022989"/>
    </source>
</evidence>
<feature type="compositionally biased region" description="Low complexity" evidence="13">
    <location>
        <begin position="388"/>
        <end position="406"/>
    </location>
</feature>
<dbReference type="GO" id="GO:0005634">
    <property type="term" value="C:nucleus"/>
    <property type="evidence" value="ECO:0007669"/>
    <property type="project" value="UniProtKB-SubCell"/>
</dbReference>
<feature type="compositionally biased region" description="Polar residues" evidence="13">
    <location>
        <begin position="696"/>
        <end position="709"/>
    </location>
</feature>
<evidence type="ECO:0000256" key="9">
    <source>
        <dbReference type="ARBA" id="ARBA00023136"/>
    </source>
</evidence>
<dbReference type="SMART" id="SM00401">
    <property type="entry name" value="ZnF_GATA"/>
    <property type="match status" value="1"/>
</dbReference>
<dbReference type="SUPFAM" id="SSF57716">
    <property type="entry name" value="Glucocorticoid receptor-like (DNA-binding domain)"/>
    <property type="match status" value="1"/>
</dbReference>
<feature type="compositionally biased region" description="Polar residues" evidence="13">
    <location>
        <begin position="428"/>
        <end position="440"/>
    </location>
</feature>
<evidence type="ECO:0000313" key="16">
    <source>
        <dbReference type="Proteomes" id="UP000320475"/>
    </source>
</evidence>
<keyword evidence="8" id="KW-0805">Transcription regulation</keyword>
<feature type="compositionally biased region" description="Low complexity" evidence="13">
    <location>
        <begin position="539"/>
        <end position="565"/>
    </location>
</feature>
<evidence type="ECO:0000256" key="5">
    <source>
        <dbReference type="ARBA" id="ARBA00022771"/>
    </source>
</evidence>
<evidence type="ECO:0000256" key="11">
    <source>
        <dbReference type="ARBA" id="ARBA00023242"/>
    </source>
</evidence>
<dbReference type="Proteomes" id="UP000320475">
    <property type="component" value="Unassembled WGS sequence"/>
</dbReference>
<dbReference type="PROSITE" id="PS50114">
    <property type="entry name" value="GATA_ZN_FINGER_2"/>
    <property type="match status" value="1"/>
</dbReference>
<feature type="region of interest" description="Disordered" evidence="13">
    <location>
        <begin position="684"/>
        <end position="760"/>
    </location>
</feature>
<dbReference type="GO" id="GO:0015031">
    <property type="term" value="P:protein transport"/>
    <property type="evidence" value="ECO:0007669"/>
    <property type="project" value="InterPro"/>
</dbReference>
<protein>
    <recommendedName>
        <fullName evidence="14">GATA-type domain-containing protein</fullName>
    </recommendedName>
</protein>
<dbReference type="PANTHER" id="PTHR10071">
    <property type="entry name" value="TRANSCRIPTION FACTOR GATA FAMILY MEMBER"/>
    <property type="match status" value="1"/>
</dbReference>
<dbReference type="GO" id="GO:0000981">
    <property type="term" value="F:DNA-binding transcription factor activity, RNA polymerase II-specific"/>
    <property type="evidence" value="ECO:0007669"/>
    <property type="project" value="TreeGrafter"/>
</dbReference>
<sequence length="1023" mass="108878">MGDLLGYRGDKRFSPTNPSGMPSARLVLQESLLSSLKGEDPGDLWKLASKINRLPNAARIENFCWRMMSINKGRRSTTKITSTQQTCTTTLPNKSSSLPNENAMDISPVLAAQRVDPPPRPTFSASVDDNPELYIKFDNDDESSGLDMKVDRSEASQYAHVNQYIPMHFMSLDPLYDSATGLFQPDYSQNTGFDSAEWVEQLISLEDPVQNPLLVTSSAQDALLASSVPLPATFQPLPTLTSDSPFAKQPVPDPRPIMSALSASALSASFRNGFFGMQSGHMSMPLQHPHHHVSTPATTIAPPPTVISPPRQPVAVSEGIGIPSPPPPTLEAVGGMVGAVSPGDLFASSMRPNRSPFVTNYASAIRAQTTNTTPNSYISHTTDCCTVDPGSSVASSPAPPSDDGAGVLPATTKPVAVPIPRNQESRQHISSVLPPTSHARQTSEKAAAASAPNTSHAVGPYTSSDDINDESPTISCTNCQTTKTPLWRRNAQGEPLCNACGLFYKLHGVVRPLSLKTDVIRKRNRGGKKDQSTNDEVSSRSSTRLSSRGNTSSSGTAASSMSGTRPTALSRSYSREHLSSSPRDVNVSRTRVSSVSDAPVSALGSSHATINAIPISTSAPVLSTSAPGPGHLHANRPLSRKGSANSSRPYPPPATMAPQSPSHRALPPISTSYVLQGQWQYPRSPISVPGTPRDWPSNSSSKVQLSSPQKSSKRMRRDSDSEADSPPSGFPFRSTPASPAAHHMPQPEPVGSLPSNPYTTPESLLATLQQLMVTQGTPGPDGNPVIQGVDVGAVYMHLHQLVELQRRNGTLELVSNPSSSSRSTTPVTPGSPPTCTATSSSSVPLTTDAAMTMGAPAPVPVMKPPFMGLPAPQHQLSHSMPAAMAAGHPDCWPGDMTSPPVLSMPVIKSMSDVLVMSRMSAEDPTGVATEQWVDSVYENRHTEWDFSTMNGYHDIDVAIPPDARPTVKRVYHSWLLLPPVLIVNAIATFSILVSHPTGITTGGSDFDVAVVYCVVIFFASFCV</sequence>
<keyword evidence="10" id="KW-0804">Transcription</keyword>
<evidence type="ECO:0000256" key="8">
    <source>
        <dbReference type="ARBA" id="ARBA00023015"/>
    </source>
</evidence>
<evidence type="ECO:0000256" key="10">
    <source>
        <dbReference type="ARBA" id="ARBA00023163"/>
    </source>
</evidence>
<name>A0A507DHM9_9FUNG</name>
<dbReference type="VEuPathDB" id="FungiDB:SeMB42_g02570"/>
<evidence type="ECO:0000256" key="6">
    <source>
        <dbReference type="ARBA" id="ARBA00022833"/>
    </source>
</evidence>
<gene>
    <name evidence="15" type="ORF">SeLEV6574_g00623</name>
</gene>
<dbReference type="EMBL" id="QEAM01000011">
    <property type="protein sequence ID" value="TPX50901.1"/>
    <property type="molecule type" value="Genomic_DNA"/>
</dbReference>
<dbReference type="InterPro" id="IPR000679">
    <property type="entry name" value="Znf_GATA"/>
</dbReference>
<feature type="region of interest" description="Disordered" evidence="13">
    <location>
        <begin position="622"/>
        <end position="667"/>
    </location>
</feature>
<dbReference type="PROSITE" id="PS00344">
    <property type="entry name" value="GATA_ZN_FINGER_1"/>
    <property type="match status" value="1"/>
</dbReference>
<feature type="region of interest" description="Disordered" evidence="13">
    <location>
        <begin position="1"/>
        <end position="22"/>
    </location>
</feature>
<keyword evidence="3" id="KW-0812">Transmembrane</keyword>
<keyword evidence="6" id="KW-0862">Zinc</keyword>
<dbReference type="OrthoDB" id="5597699at2759"/>
<evidence type="ECO:0000256" key="1">
    <source>
        <dbReference type="ARBA" id="ARBA00004123"/>
    </source>
</evidence>
<dbReference type="InterPro" id="IPR007273">
    <property type="entry name" value="SCAMP"/>
</dbReference>
<keyword evidence="7" id="KW-1133">Transmembrane helix</keyword>
<feature type="compositionally biased region" description="Polar residues" evidence="13">
    <location>
        <begin position="452"/>
        <end position="479"/>
    </location>
</feature>